<evidence type="ECO:0000313" key="3">
    <source>
        <dbReference type="EMBL" id="GAA4614828.1"/>
    </source>
</evidence>
<feature type="domain" description="Carboxymuconolactone decarboxylase-like" evidence="2">
    <location>
        <begin position="86"/>
        <end position="167"/>
    </location>
</feature>
<evidence type="ECO:0000313" key="4">
    <source>
        <dbReference type="Proteomes" id="UP001500212"/>
    </source>
</evidence>
<reference evidence="4" key="1">
    <citation type="journal article" date="2019" name="Int. J. Syst. Evol. Microbiol.">
        <title>The Global Catalogue of Microorganisms (GCM) 10K type strain sequencing project: providing services to taxonomists for standard genome sequencing and annotation.</title>
        <authorList>
            <consortium name="The Broad Institute Genomics Platform"/>
            <consortium name="The Broad Institute Genome Sequencing Center for Infectious Disease"/>
            <person name="Wu L."/>
            <person name="Ma J."/>
        </authorList>
    </citation>
    <scope>NUCLEOTIDE SEQUENCE [LARGE SCALE GENOMIC DNA]</scope>
    <source>
        <strain evidence="4">JCM 17938</strain>
    </source>
</reference>
<accession>A0ABP8TVS1</accession>
<dbReference type="InterPro" id="IPR029032">
    <property type="entry name" value="AhpD-like"/>
</dbReference>
<evidence type="ECO:0000256" key="1">
    <source>
        <dbReference type="SAM" id="MobiDB-lite"/>
    </source>
</evidence>
<dbReference type="Gene3D" id="1.20.1290.10">
    <property type="entry name" value="AhpD-like"/>
    <property type="match status" value="1"/>
</dbReference>
<dbReference type="SUPFAM" id="SSF69118">
    <property type="entry name" value="AhpD-like"/>
    <property type="match status" value="1"/>
</dbReference>
<evidence type="ECO:0000259" key="2">
    <source>
        <dbReference type="Pfam" id="PF02627"/>
    </source>
</evidence>
<dbReference type="Pfam" id="PF02627">
    <property type="entry name" value="CMD"/>
    <property type="match status" value="1"/>
</dbReference>
<feature type="region of interest" description="Disordered" evidence="1">
    <location>
        <begin position="1"/>
        <end position="52"/>
    </location>
</feature>
<dbReference type="EMBL" id="BAABHJ010000027">
    <property type="protein sequence ID" value="GAA4614828.1"/>
    <property type="molecule type" value="Genomic_DNA"/>
</dbReference>
<gene>
    <name evidence="3" type="ORF">GCM10023195_64940</name>
</gene>
<protein>
    <recommendedName>
        <fullName evidence="2">Carboxymuconolactone decarboxylase-like domain-containing protein</fullName>
    </recommendedName>
</protein>
<keyword evidence="4" id="KW-1185">Reference proteome</keyword>
<dbReference type="InterPro" id="IPR003779">
    <property type="entry name" value="CMD-like"/>
</dbReference>
<dbReference type="Proteomes" id="UP001500212">
    <property type="component" value="Unassembled WGS sequence"/>
</dbReference>
<sequence>MTADRPPSRARSASGSPAPADEQPDPAGEGFPAGEREGPARGVPRVPPGSRRELGTPAWTFIRLAGRRTGTRAPVLFRVLGRHRRLFRGWLHFAGRLMPGGVLPRRETELVILRVAHLRDCRYEFDHHVRLGARAGVTRTDVARLVERGPEDDGWSPRERAILAAVDALQAERDLDDAAWARLREHLDDRECIELIMLVGHYDMLATAITALRIPPDPPRRRRPLERR</sequence>
<dbReference type="PANTHER" id="PTHR34846">
    <property type="entry name" value="4-CARBOXYMUCONOLACTONE DECARBOXYLASE FAMILY PROTEIN (AFU_ORTHOLOGUE AFUA_6G11590)"/>
    <property type="match status" value="1"/>
</dbReference>
<name>A0ABP8TVS1_9ACTN</name>
<organism evidence="3 4">
    <name type="scientific">Actinoallomurus liliacearum</name>
    <dbReference type="NCBI Taxonomy" id="1080073"/>
    <lineage>
        <taxon>Bacteria</taxon>
        <taxon>Bacillati</taxon>
        <taxon>Actinomycetota</taxon>
        <taxon>Actinomycetes</taxon>
        <taxon>Streptosporangiales</taxon>
        <taxon>Thermomonosporaceae</taxon>
        <taxon>Actinoallomurus</taxon>
    </lineage>
</organism>
<dbReference type="PANTHER" id="PTHR34846:SF5">
    <property type="entry name" value="CARBOXYMUCONOLACTONE DECARBOXYLASE-LIKE DOMAIN-CONTAINING PROTEIN"/>
    <property type="match status" value="1"/>
</dbReference>
<comment type="caution">
    <text evidence="3">The sequence shown here is derived from an EMBL/GenBank/DDBJ whole genome shotgun (WGS) entry which is preliminary data.</text>
</comment>
<proteinExistence type="predicted"/>
<feature type="compositionally biased region" description="Low complexity" evidence="1">
    <location>
        <begin position="9"/>
        <end position="20"/>
    </location>
</feature>